<reference evidence="4" key="1">
    <citation type="journal article" date="2019" name="Int. J. Syst. Evol. Microbiol.">
        <title>The Global Catalogue of Microorganisms (GCM) 10K type strain sequencing project: providing services to taxonomists for standard genome sequencing and annotation.</title>
        <authorList>
            <consortium name="The Broad Institute Genomics Platform"/>
            <consortium name="The Broad Institute Genome Sequencing Center for Infectious Disease"/>
            <person name="Wu L."/>
            <person name="Ma J."/>
        </authorList>
    </citation>
    <scope>NUCLEOTIDE SEQUENCE [LARGE SCALE GENOMIC DNA]</scope>
    <source>
        <strain evidence="4">JCM 10425</strain>
    </source>
</reference>
<comment type="caution">
    <text evidence="3">The sequence shown here is derived from an EMBL/GenBank/DDBJ whole genome shotgun (WGS) entry which is preliminary data.</text>
</comment>
<organism evidence="3 4">
    <name type="scientific">Cryptosporangium japonicum</name>
    <dbReference type="NCBI Taxonomy" id="80872"/>
    <lineage>
        <taxon>Bacteria</taxon>
        <taxon>Bacillati</taxon>
        <taxon>Actinomycetota</taxon>
        <taxon>Actinomycetes</taxon>
        <taxon>Cryptosporangiales</taxon>
        <taxon>Cryptosporangiaceae</taxon>
        <taxon>Cryptosporangium</taxon>
    </lineage>
</organism>
<feature type="compositionally biased region" description="Pro residues" evidence="1">
    <location>
        <begin position="29"/>
        <end position="41"/>
    </location>
</feature>
<keyword evidence="2" id="KW-0472">Membrane</keyword>
<feature type="region of interest" description="Disordered" evidence="1">
    <location>
        <begin position="1"/>
        <end position="111"/>
    </location>
</feature>
<keyword evidence="2" id="KW-1133">Transmembrane helix</keyword>
<dbReference type="Proteomes" id="UP001500967">
    <property type="component" value="Unassembled WGS sequence"/>
</dbReference>
<dbReference type="EMBL" id="BAAAGX010000037">
    <property type="protein sequence ID" value="GAA0277837.1"/>
    <property type="molecule type" value="Genomic_DNA"/>
</dbReference>
<feature type="compositionally biased region" description="Low complexity" evidence="1">
    <location>
        <begin position="11"/>
        <end position="28"/>
    </location>
</feature>
<feature type="compositionally biased region" description="Low complexity" evidence="1">
    <location>
        <begin position="42"/>
        <end position="53"/>
    </location>
</feature>
<feature type="transmembrane region" description="Helical" evidence="2">
    <location>
        <begin position="158"/>
        <end position="177"/>
    </location>
</feature>
<evidence type="ECO:0000313" key="3">
    <source>
        <dbReference type="EMBL" id="GAA0277837.1"/>
    </source>
</evidence>
<feature type="compositionally biased region" description="Pro residues" evidence="1">
    <location>
        <begin position="85"/>
        <end position="106"/>
    </location>
</feature>
<accession>A0ABP3EVL1</accession>
<evidence type="ECO:0000256" key="1">
    <source>
        <dbReference type="SAM" id="MobiDB-lite"/>
    </source>
</evidence>
<evidence type="ECO:0000313" key="4">
    <source>
        <dbReference type="Proteomes" id="UP001500967"/>
    </source>
</evidence>
<feature type="compositionally biased region" description="Low complexity" evidence="1">
    <location>
        <begin position="64"/>
        <end position="84"/>
    </location>
</feature>
<dbReference type="RefSeq" id="WP_344653894.1">
    <property type="nucleotide sequence ID" value="NZ_BAAAGX010000037.1"/>
</dbReference>
<evidence type="ECO:0000256" key="2">
    <source>
        <dbReference type="SAM" id="Phobius"/>
    </source>
</evidence>
<keyword evidence="4" id="KW-1185">Reference proteome</keyword>
<feature type="compositionally biased region" description="Gly residues" evidence="1">
    <location>
        <begin position="1"/>
        <end position="10"/>
    </location>
</feature>
<proteinExistence type="predicted"/>
<gene>
    <name evidence="3" type="ORF">GCM10009539_76980</name>
</gene>
<keyword evidence="2" id="KW-0812">Transmembrane</keyword>
<feature type="transmembrane region" description="Helical" evidence="2">
    <location>
        <begin position="130"/>
        <end position="152"/>
    </location>
</feature>
<protein>
    <submittedName>
        <fullName evidence="3">Uncharacterized protein</fullName>
    </submittedName>
</protein>
<sequence length="182" mass="18565">MQPQGYGGQAGQAPLPGYGQPASHQQPWGAPPPGYGPPQPGHPQSAPPQQGHPTSAPPQPGYPQPGYSQPGYPQAGYPQAGYPQPGYPPPGYPQPGYPQPGYPQPGYPQQQNFAAPAAGAGLWNRPGTKLVVGSAVLFVVGIAITVGTFAFADPGGHFLVATGPMIFGVIGVIKGLIQMAKG</sequence>
<name>A0ABP3EVL1_9ACTN</name>